<evidence type="ECO:0000313" key="1">
    <source>
        <dbReference type="EMBL" id="KAJ8116868.1"/>
    </source>
</evidence>
<organism evidence="1 2">
    <name type="scientific">Boeremia exigua</name>
    <dbReference type="NCBI Taxonomy" id="749465"/>
    <lineage>
        <taxon>Eukaryota</taxon>
        <taxon>Fungi</taxon>
        <taxon>Dikarya</taxon>
        <taxon>Ascomycota</taxon>
        <taxon>Pezizomycotina</taxon>
        <taxon>Dothideomycetes</taxon>
        <taxon>Pleosporomycetidae</taxon>
        <taxon>Pleosporales</taxon>
        <taxon>Pleosporineae</taxon>
        <taxon>Didymellaceae</taxon>
        <taxon>Boeremia</taxon>
    </lineage>
</organism>
<comment type="caution">
    <text evidence="1">The sequence shown here is derived from an EMBL/GenBank/DDBJ whole genome shotgun (WGS) entry which is preliminary data.</text>
</comment>
<proteinExistence type="predicted"/>
<gene>
    <name evidence="1" type="ORF">OPT61_g1810</name>
</gene>
<accession>A0ACC2INT9</accession>
<reference evidence="1" key="1">
    <citation type="submission" date="2022-11" db="EMBL/GenBank/DDBJ databases">
        <title>Genome Sequence of Boeremia exigua.</title>
        <authorList>
            <person name="Buettner E."/>
        </authorList>
    </citation>
    <scope>NUCLEOTIDE SEQUENCE</scope>
    <source>
        <strain evidence="1">CU02</strain>
    </source>
</reference>
<sequence length="289" mass="32984">MKSVYVSDASDNWKGVTDAAERRKLQSRAAQRARRKRKHLERMSSSALVTTNSVTRIATLANDFEVAMLPRDTQWIASSNALAVNVALKILVQRKLCPVLREKVLDFLDRVSTNWMFQSPNQADLPTLTRLNALDALMQNASLLQIPFEFLETDDYNSQFNIYGPQSALVLPPSLNPTAMQKAVTHHSWLDLFPIPRMRDNILWAIETRQLDENQLCDALCCDLINMTADSASNLIIWGDPWDISGWEFSETFFRTWAPLLYGCHEVLQASNHWRALRGERHLNLRISG</sequence>
<protein>
    <submittedName>
        <fullName evidence="1">Uncharacterized protein</fullName>
    </submittedName>
</protein>
<keyword evidence="2" id="KW-1185">Reference proteome</keyword>
<dbReference type="Proteomes" id="UP001153331">
    <property type="component" value="Unassembled WGS sequence"/>
</dbReference>
<evidence type="ECO:0000313" key="2">
    <source>
        <dbReference type="Proteomes" id="UP001153331"/>
    </source>
</evidence>
<dbReference type="EMBL" id="JAPHNI010000076">
    <property type="protein sequence ID" value="KAJ8116868.1"/>
    <property type="molecule type" value="Genomic_DNA"/>
</dbReference>
<name>A0ACC2INT9_9PLEO</name>